<name>A0ACC1NT22_9HYPO</name>
<protein>
    <submittedName>
        <fullName evidence="1">Uncharacterized protein</fullName>
    </submittedName>
</protein>
<evidence type="ECO:0000313" key="1">
    <source>
        <dbReference type="EMBL" id="KAJ2981564.1"/>
    </source>
</evidence>
<sequence length="415" mass="45952">MWKYIFLGGIGKGRESKRLGAVYSALPPFDNDNEAKRFVAARQSTTSKCGPEKRDKAPQYIAVNLALGTITAIVTLSRLFFKRFIGVARKFGPDDWVVLAALVVGTPCAFINRFGLVNNGIGKDAWALGPDTVSDFAFYFYMMEVLYAAALALVKLTFIAFYFTIFSSASSRTWTRPLLWVAVVFDALLGIISVCVAALQCLPVSYYWTRYKDPSATGHCIPIEPMAWANGVLSVAFDLMIILIPLVEVSKMMMRWQKKASVIVMFLVGTFATIVSILRLVSVTGFSETLNITWSFFGVGLWSTVEINVGIICTSLPTVRLILVKLSPRAFGTRWSQPGTTLDSSADSEYSRRFSKGRRLSLYPGLEEQNEEEPKDSDAENSTNEKSTSSGKSRDIQLNCSILEDDTEALQQPSK</sequence>
<evidence type="ECO:0000313" key="2">
    <source>
        <dbReference type="Proteomes" id="UP001143910"/>
    </source>
</evidence>
<dbReference type="EMBL" id="JANJQO010000123">
    <property type="protein sequence ID" value="KAJ2981564.1"/>
    <property type="molecule type" value="Genomic_DNA"/>
</dbReference>
<proteinExistence type="predicted"/>
<gene>
    <name evidence="1" type="ORF">NQ176_g1956</name>
</gene>
<reference evidence="1" key="1">
    <citation type="submission" date="2022-08" db="EMBL/GenBank/DDBJ databases">
        <title>Genome Sequence of Lecanicillium fungicola.</title>
        <authorList>
            <person name="Buettner E."/>
        </authorList>
    </citation>
    <scope>NUCLEOTIDE SEQUENCE</scope>
    <source>
        <strain evidence="1">Babe33</strain>
    </source>
</reference>
<comment type="caution">
    <text evidence="1">The sequence shown here is derived from an EMBL/GenBank/DDBJ whole genome shotgun (WGS) entry which is preliminary data.</text>
</comment>
<accession>A0ACC1NT22</accession>
<dbReference type="Proteomes" id="UP001143910">
    <property type="component" value="Unassembled WGS sequence"/>
</dbReference>
<keyword evidence="2" id="KW-1185">Reference proteome</keyword>
<organism evidence="1 2">
    <name type="scientific">Zarea fungicola</name>
    <dbReference type="NCBI Taxonomy" id="93591"/>
    <lineage>
        <taxon>Eukaryota</taxon>
        <taxon>Fungi</taxon>
        <taxon>Dikarya</taxon>
        <taxon>Ascomycota</taxon>
        <taxon>Pezizomycotina</taxon>
        <taxon>Sordariomycetes</taxon>
        <taxon>Hypocreomycetidae</taxon>
        <taxon>Hypocreales</taxon>
        <taxon>Cordycipitaceae</taxon>
        <taxon>Zarea</taxon>
    </lineage>
</organism>